<evidence type="ECO:0000256" key="5">
    <source>
        <dbReference type="ARBA" id="ARBA00009999"/>
    </source>
</evidence>
<dbReference type="InterPro" id="IPR003607">
    <property type="entry name" value="HD/PDEase_dom"/>
</dbReference>
<protein>
    <recommendedName>
        <fullName evidence="7">5'-deoxynucleotidase</fullName>
        <ecNumber evidence="7">3.1.3.89</ecNumber>
    </recommendedName>
</protein>
<dbReference type="Proteomes" id="UP000422736">
    <property type="component" value="Chromosome 2"/>
</dbReference>
<feature type="domain" description="HD" evidence="10">
    <location>
        <begin position="103"/>
        <end position="209"/>
    </location>
</feature>
<keyword evidence="9" id="KW-0378">Hydrolase</keyword>
<evidence type="ECO:0000259" key="10">
    <source>
        <dbReference type="PROSITE" id="PS51831"/>
    </source>
</evidence>
<dbReference type="InterPro" id="IPR006674">
    <property type="entry name" value="HD_domain"/>
</dbReference>
<dbReference type="InterPro" id="IPR039356">
    <property type="entry name" value="YfbR/HDDC2"/>
</dbReference>
<evidence type="ECO:0000256" key="4">
    <source>
        <dbReference type="ARBA" id="ARBA00004074"/>
    </source>
</evidence>
<comment type="cofactor">
    <cofactor evidence="2">
        <name>Mn(2+)</name>
        <dbReference type="ChEBI" id="CHEBI:29035"/>
    </cofactor>
</comment>
<evidence type="ECO:0000256" key="8">
    <source>
        <dbReference type="ARBA" id="ARBA00022723"/>
    </source>
</evidence>
<evidence type="ECO:0000256" key="9">
    <source>
        <dbReference type="ARBA" id="ARBA00022801"/>
    </source>
</evidence>
<accession>A0ABX6EQL5</accession>
<dbReference type="Pfam" id="PF13023">
    <property type="entry name" value="HD_3"/>
    <property type="match status" value="1"/>
</dbReference>
<dbReference type="Gene3D" id="1.10.3210.10">
    <property type="entry name" value="Hypothetical protein af1432"/>
    <property type="match status" value="1"/>
</dbReference>
<evidence type="ECO:0000313" key="11">
    <source>
        <dbReference type="EMBL" id="QGN14598.1"/>
    </source>
</evidence>
<organism evidence="11 12">
    <name type="scientific">Kluyveromyces marxianus</name>
    <name type="common">Yeast</name>
    <name type="synonym">Candida kefyr</name>
    <dbReference type="NCBI Taxonomy" id="4911"/>
    <lineage>
        <taxon>Eukaryota</taxon>
        <taxon>Fungi</taxon>
        <taxon>Dikarya</taxon>
        <taxon>Ascomycota</taxon>
        <taxon>Saccharomycotina</taxon>
        <taxon>Saccharomycetes</taxon>
        <taxon>Saccharomycetales</taxon>
        <taxon>Saccharomycetaceae</taxon>
        <taxon>Kluyveromyces</taxon>
    </lineage>
</organism>
<evidence type="ECO:0000256" key="2">
    <source>
        <dbReference type="ARBA" id="ARBA00001936"/>
    </source>
</evidence>
<dbReference type="PANTHER" id="PTHR11845">
    <property type="entry name" value="5'-DEOXYNUCLEOTIDASE HDDC2"/>
    <property type="match status" value="1"/>
</dbReference>
<reference evidence="11 12" key="2">
    <citation type="submission" date="2019-11" db="EMBL/GenBank/DDBJ databases">
        <authorList>
            <person name="Lu H."/>
        </authorList>
    </citation>
    <scope>NUCLEOTIDE SEQUENCE [LARGE SCALE GENOMIC DNA]</scope>
    <source>
        <strain evidence="11 12">FIM1</strain>
    </source>
</reference>
<keyword evidence="8" id="KW-0479">Metal-binding</keyword>
<sequence length="258" mass="30209">MLIKIVTKNFSHFSKQTLLSIGSSHASLLKKQYSIQSRTIATYKRSVMTERWNPKDHVPIEVKEILAETQPNYVLAFMHIVEQLKLQKRTGWLDHDIKPCESISDHMYRMGVTAMLIKDPKVDVKRCVRIALVHDIAESLVGDITPFDPVTKEEKHQRELDTITYLCDEIIKPYNEEAATEILNDWLAYENVSSLEARYVKDIDKFEMLVQCFEYEKRHKGTKDLSQFYSAVDSIKTEEVKSWTADLMRRRTQFFENL</sequence>
<dbReference type="CDD" id="cd00077">
    <property type="entry name" value="HDc"/>
    <property type="match status" value="1"/>
</dbReference>
<comment type="subunit">
    <text evidence="6">Homodimer.</text>
</comment>
<dbReference type="EC" id="3.1.3.89" evidence="7"/>
<reference evidence="11 12" key="1">
    <citation type="submission" date="2016-03" db="EMBL/GenBank/DDBJ databases">
        <title>How can Kluyveromyces marxianus grow so fast - potential evolutionary course in Saccharomyces Complex revealed by comparative genomics.</title>
        <authorList>
            <person name="Mo W."/>
            <person name="Lu W."/>
            <person name="Yang X."/>
            <person name="Qi J."/>
            <person name="Lv H."/>
        </authorList>
    </citation>
    <scope>NUCLEOTIDE SEQUENCE [LARGE SCALE GENOMIC DNA]</scope>
    <source>
        <strain evidence="11 12">FIM1</strain>
    </source>
</reference>
<dbReference type="SMART" id="SM00471">
    <property type="entry name" value="HDc"/>
    <property type="match status" value="1"/>
</dbReference>
<evidence type="ECO:0000256" key="6">
    <source>
        <dbReference type="ARBA" id="ARBA00011738"/>
    </source>
</evidence>
<dbReference type="SUPFAM" id="SSF109604">
    <property type="entry name" value="HD-domain/PDEase-like"/>
    <property type="match status" value="1"/>
</dbReference>
<comment type="catalytic activity">
    <reaction evidence="1">
        <text>a 2'-deoxyribonucleoside 5'-phosphate + H2O = a 2'-deoxyribonucleoside + phosphate</text>
        <dbReference type="Rhea" id="RHEA:36167"/>
        <dbReference type="ChEBI" id="CHEBI:15377"/>
        <dbReference type="ChEBI" id="CHEBI:18274"/>
        <dbReference type="ChEBI" id="CHEBI:43474"/>
        <dbReference type="ChEBI" id="CHEBI:65317"/>
        <dbReference type="EC" id="3.1.3.89"/>
    </reaction>
</comment>
<comment type="cofactor">
    <cofactor evidence="3">
        <name>Co(2+)</name>
        <dbReference type="ChEBI" id="CHEBI:48828"/>
    </cofactor>
</comment>
<gene>
    <name evidence="11" type="ORF">FIM1_1261</name>
</gene>
<dbReference type="EMBL" id="CP015055">
    <property type="protein sequence ID" value="QGN14598.1"/>
    <property type="molecule type" value="Genomic_DNA"/>
</dbReference>
<dbReference type="PROSITE" id="PS51831">
    <property type="entry name" value="HD"/>
    <property type="match status" value="1"/>
</dbReference>
<name>A0ABX6EQL5_KLUMA</name>
<dbReference type="PANTHER" id="PTHR11845:SF13">
    <property type="entry name" value="5'-DEOXYNUCLEOTIDASE HDDC2"/>
    <property type="match status" value="1"/>
</dbReference>
<comment type="similarity">
    <text evidence="5">Belongs to the HDDC2 family.</text>
</comment>
<evidence type="ECO:0000313" key="12">
    <source>
        <dbReference type="Proteomes" id="UP000422736"/>
    </source>
</evidence>
<evidence type="ECO:0000256" key="1">
    <source>
        <dbReference type="ARBA" id="ARBA00001638"/>
    </source>
</evidence>
<evidence type="ECO:0000256" key="7">
    <source>
        <dbReference type="ARBA" id="ARBA00012964"/>
    </source>
</evidence>
<keyword evidence="12" id="KW-1185">Reference proteome</keyword>
<proteinExistence type="inferred from homology"/>
<comment type="function">
    <text evidence="4">Catalyzes the dephosphorylation of the nucleoside 5'-monophosphates deoxyadenosine monophosphate (dAMP), deoxycytidine monophosphate (dCMP), deoxyguanosine monophosphate (dGMP) and deoxythymidine monophosphate (dTMP).</text>
</comment>
<evidence type="ECO:0000256" key="3">
    <source>
        <dbReference type="ARBA" id="ARBA00001941"/>
    </source>
</evidence>